<proteinExistence type="predicted"/>
<sequence>MNTNPVLGSHQRGSVLHRCIQILQEPKIIPGEAERIGIHFSSVQHKFLGSDTVTLAPEQSLQSRSG</sequence>
<reference evidence="1" key="1">
    <citation type="submission" date="2014-09" db="EMBL/GenBank/DDBJ databases">
        <authorList>
            <person name="Magalhaes I.L.F."/>
            <person name="Oliveira U."/>
            <person name="Santos F.R."/>
            <person name="Vidigal T.H.D.A."/>
            <person name="Brescovit A.D."/>
            <person name="Santos A.J."/>
        </authorList>
    </citation>
    <scope>NUCLEOTIDE SEQUENCE</scope>
    <source>
        <tissue evidence="1">Shoot tissue taken approximately 20 cm above the soil surface</tissue>
    </source>
</reference>
<name>A0A0A9CKE1_ARUDO</name>
<dbReference type="EMBL" id="GBRH01221864">
    <property type="protein sequence ID" value="JAD76031.1"/>
    <property type="molecule type" value="Transcribed_RNA"/>
</dbReference>
<accession>A0A0A9CKE1</accession>
<protein>
    <submittedName>
        <fullName evidence="1">Uncharacterized protein</fullName>
    </submittedName>
</protein>
<reference evidence="1" key="2">
    <citation type="journal article" date="2015" name="Data Brief">
        <title>Shoot transcriptome of the giant reed, Arundo donax.</title>
        <authorList>
            <person name="Barrero R.A."/>
            <person name="Guerrero F.D."/>
            <person name="Moolhuijzen P."/>
            <person name="Goolsby J.A."/>
            <person name="Tidwell J."/>
            <person name="Bellgard S.E."/>
            <person name="Bellgard M.I."/>
        </authorList>
    </citation>
    <scope>NUCLEOTIDE SEQUENCE</scope>
    <source>
        <tissue evidence="1">Shoot tissue taken approximately 20 cm above the soil surface</tissue>
    </source>
</reference>
<dbReference type="AlphaFoldDB" id="A0A0A9CKE1"/>
<organism evidence="1">
    <name type="scientific">Arundo donax</name>
    <name type="common">Giant reed</name>
    <name type="synonym">Donax arundinaceus</name>
    <dbReference type="NCBI Taxonomy" id="35708"/>
    <lineage>
        <taxon>Eukaryota</taxon>
        <taxon>Viridiplantae</taxon>
        <taxon>Streptophyta</taxon>
        <taxon>Embryophyta</taxon>
        <taxon>Tracheophyta</taxon>
        <taxon>Spermatophyta</taxon>
        <taxon>Magnoliopsida</taxon>
        <taxon>Liliopsida</taxon>
        <taxon>Poales</taxon>
        <taxon>Poaceae</taxon>
        <taxon>PACMAD clade</taxon>
        <taxon>Arundinoideae</taxon>
        <taxon>Arundineae</taxon>
        <taxon>Arundo</taxon>
    </lineage>
</organism>
<evidence type="ECO:0000313" key="1">
    <source>
        <dbReference type="EMBL" id="JAD76031.1"/>
    </source>
</evidence>